<feature type="compositionally biased region" description="Polar residues" evidence="1">
    <location>
        <begin position="97"/>
        <end position="114"/>
    </location>
</feature>
<dbReference type="AlphaFoldDB" id="A0A4D4KE06"/>
<proteinExistence type="predicted"/>
<keyword evidence="2" id="KW-0472">Membrane</keyword>
<dbReference type="Proteomes" id="UP000299290">
    <property type="component" value="Unassembled WGS sequence"/>
</dbReference>
<evidence type="ECO:0000256" key="1">
    <source>
        <dbReference type="SAM" id="MobiDB-lite"/>
    </source>
</evidence>
<feature type="transmembrane region" description="Helical" evidence="2">
    <location>
        <begin position="63"/>
        <end position="80"/>
    </location>
</feature>
<dbReference type="EMBL" id="BJHV01000001">
    <property type="protein sequence ID" value="GDY46562.1"/>
    <property type="molecule type" value="Genomic_DNA"/>
</dbReference>
<keyword evidence="2" id="KW-0812">Transmembrane</keyword>
<feature type="compositionally biased region" description="Basic residues" evidence="1">
    <location>
        <begin position="1"/>
        <end position="11"/>
    </location>
</feature>
<feature type="compositionally biased region" description="Pro residues" evidence="1">
    <location>
        <begin position="15"/>
        <end position="30"/>
    </location>
</feature>
<evidence type="ECO:0000313" key="4">
    <source>
        <dbReference type="Proteomes" id="UP000299290"/>
    </source>
</evidence>
<organism evidence="3 4">
    <name type="scientific">Streptomyces antimycoticus</name>
    <dbReference type="NCBI Taxonomy" id="68175"/>
    <lineage>
        <taxon>Bacteria</taxon>
        <taxon>Bacillati</taxon>
        <taxon>Actinomycetota</taxon>
        <taxon>Actinomycetes</taxon>
        <taxon>Kitasatosporales</taxon>
        <taxon>Streptomycetaceae</taxon>
        <taxon>Streptomyces</taxon>
        <taxon>Streptomyces violaceusniger group</taxon>
    </lineage>
</organism>
<feature type="transmembrane region" description="Helical" evidence="2">
    <location>
        <begin position="35"/>
        <end position="56"/>
    </location>
</feature>
<evidence type="ECO:0000313" key="3">
    <source>
        <dbReference type="EMBL" id="GDY46562.1"/>
    </source>
</evidence>
<feature type="region of interest" description="Disordered" evidence="1">
    <location>
        <begin position="1"/>
        <end position="35"/>
    </location>
</feature>
<reference evidence="3 4" key="1">
    <citation type="journal article" date="2020" name="Int. J. Syst. Evol. Microbiol.">
        <title>Reclassification of Streptomyces castelarensis and Streptomyces sporoclivatus as later heterotypic synonyms of Streptomyces antimycoticus.</title>
        <authorList>
            <person name="Komaki H."/>
            <person name="Tamura T."/>
        </authorList>
    </citation>
    <scope>NUCLEOTIDE SEQUENCE [LARGE SCALE GENOMIC DNA]</scope>
    <source>
        <strain evidence="3 4">NBRC 12839</strain>
    </source>
</reference>
<name>A0A4D4KE06_9ACTN</name>
<sequence>MTQRVIHRPARSTRPLPPASPRTVEPPPNLPEGKIGNAATTMLPLAGVMSSVVMMTVIRNSQFAALGAIVLVFALLGPLPSSGPSVARRSARAARNGNGTWSTWKSSARSSGDWNGSAVRARGC</sequence>
<feature type="region of interest" description="Disordered" evidence="1">
    <location>
        <begin position="84"/>
        <end position="124"/>
    </location>
</feature>
<accession>A0A4D4KE06</accession>
<gene>
    <name evidence="3" type="ORF">SANT12839_074440</name>
</gene>
<protein>
    <submittedName>
        <fullName evidence="3">Uncharacterized protein</fullName>
    </submittedName>
</protein>
<keyword evidence="4" id="KW-1185">Reference proteome</keyword>
<keyword evidence="2" id="KW-1133">Transmembrane helix</keyword>
<evidence type="ECO:0000256" key="2">
    <source>
        <dbReference type="SAM" id="Phobius"/>
    </source>
</evidence>
<comment type="caution">
    <text evidence="3">The sequence shown here is derived from an EMBL/GenBank/DDBJ whole genome shotgun (WGS) entry which is preliminary data.</text>
</comment>